<keyword evidence="3" id="KW-1185">Reference proteome</keyword>
<dbReference type="InterPro" id="IPR036661">
    <property type="entry name" value="Luciferase-like_sf"/>
</dbReference>
<dbReference type="InterPro" id="IPR011251">
    <property type="entry name" value="Luciferase-like_dom"/>
</dbReference>
<name>A0ABS4QLH4_9NOCA</name>
<gene>
    <name evidence="2" type="ORF">BJ987_004790</name>
</gene>
<sequence length="285" mass="30161">MPQVPPERLAEMAAAAEDSGLDELWVWEDCFFSGSAVSAATILARTERLRVGIGVMPVPLRNVALTAMEVAALARLYPGRVTPGFGHGVQEWMGQVGARVESPLTLFREQLTALRALLGGEKVTAAGRYVHLDRVALEWPPATVPQLVAAATGPKTLRLSGEIADATILTARTSPEQLRAARKLVAEGREKAGRIGPPRIIANLLTVTGPDATKRLAATQRANSSAQSVHPAEAGVAGDAHAIADAVRRWADAGADTVILEPAVDDPDLVGFVRFVGEQVRPLLT</sequence>
<organism evidence="2 3">
    <name type="scientific">Nocardia goodfellowii</name>
    <dbReference type="NCBI Taxonomy" id="882446"/>
    <lineage>
        <taxon>Bacteria</taxon>
        <taxon>Bacillati</taxon>
        <taxon>Actinomycetota</taxon>
        <taxon>Actinomycetes</taxon>
        <taxon>Mycobacteriales</taxon>
        <taxon>Nocardiaceae</taxon>
        <taxon>Nocardia</taxon>
    </lineage>
</organism>
<evidence type="ECO:0000313" key="3">
    <source>
        <dbReference type="Proteomes" id="UP001519325"/>
    </source>
</evidence>
<comment type="caution">
    <text evidence="2">The sequence shown here is derived from an EMBL/GenBank/DDBJ whole genome shotgun (WGS) entry which is preliminary data.</text>
</comment>
<protein>
    <submittedName>
        <fullName evidence="2">Alkanesulfonate monooxygenase SsuD/methylene tetrahydromethanopterin reductase-like flavin-dependent oxidoreductase (Luciferase family)</fullName>
    </submittedName>
</protein>
<evidence type="ECO:0000259" key="1">
    <source>
        <dbReference type="Pfam" id="PF00296"/>
    </source>
</evidence>
<dbReference type="EMBL" id="JAGGMR010000001">
    <property type="protein sequence ID" value="MBP2191889.1"/>
    <property type="molecule type" value="Genomic_DNA"/>
</dbReference>
<dbReference type="InterPro" id="IPR050564">
    <property type="entry name" value="F420-G6PD/mer"/>
</dbReference>
<reference evidence="2 3" key="1">
    <citation type="submission" date="2021-03" db="EMBL/GenBank/DDBJ databases">
        <title>Sequencing the genomes of 1000 actinobacteria strains.</title>
        <authorList>
            <person name="Klenk H.-P."/>
        </authorList>
    </citation>
    <scope>NUCLEOTIDE SEQUENCE [LARGE SCALE GENOMIC DNA]</scope>
    <source>
        <strain evidence="2 3">DSM 45516</strain>
    </source>
</reference>
<feature type="domain" description="Luciferase-like" evidence="1">
    <location>
        <begin position="5"/>
        <end position="232"/>
    </location>
</feature>
<dbReference type="Gene3D" id="3.20.20.30">
    <property type="entry name" value="Luciferase-like domain"/>
    <property type="match status" value="1"/>
</dbReference>
<dbReference type="Pfam" id="PF00296">
    <property type="entry name" value="Bac_luciferase"/>
    <property type="match status" value="1"/>
</dbReference>
<dbReference type="Proteomes" id="UP001519325">
    <property type="component" value="Unassembled WGS sequence"/>
</dbReference>
<dbReference type="PANTHER" id="PTHR43244">
    <property type="match status" value="1"/>
</dbReference>
<accession>A0ABS4QLH4</accession>
<dbReference type="PANTHER" id="PTHR43244:SF2">
    <property type="entry name" value="CONSERVED HYPOTHETICAL ALANINE AND PROLINE-RICH PROTEIN"/>
    <property type="match status" value="1"/>
</dbReference>
<dbReference type="CDD" id="cd01097">
    <property type="entry name" value="Tetrahydromethanopterin_reductase"/>
    <property type="match status" value="1"/>
</dbReference>
<dbReference type="SUPFAM" id="SSF51679">
    <property type="entry name" value="Bacterial luciferase-like"/>
    <property type="match status" value="1"/>
</dbReference>
<evidence type="ECO:0000313" key="2">
    <source>
        <dbReference type="EMBL" id="MBP2191889.1"/>
    </source>
</evidence>
<proteinExistence type="predicted"/>